<accession>A0A1T5GW51</accession>
<dbReference type="STRING" id="651661.SAMN05660293_04409"/>
<sequence length="52" mass="6073">MSEIEKELALQEKILLGIKKTHEKVVEFKKQKGTPLVVMRGNEIVKIKPWEK</sequence>
<proteinExistence type="predicted"/>
<organism evidence="1 2">
    <name type="scientific">Dyadobacter psychrophilus</name>
    <dbReference type="NCBI Taxonomy" id="651661"/>
    <lineage>
        <taxon>Bacteria</taxon>
        <taxon>Pseudomonadati</taxon>
        <taxon>Bacteroidota</taxon>
        <taxon>Cytophagia</taxon>
        <taxon>Cytophagales</taxon>
        <taxon>Spirosomataceae</taxon>
        <taxon>Dyadobacter</taxon>
    </lineage>
</organism>
<name>A0A1T5GW51_9BACT</name>
<dbReference type="RefSeq" id="WP_170916704.1">
    <property type="nucleotide sequence ID" value="NZ_FUZA01000007.1"/>
</dbReference>
<evidence type="ECO:0000313" key="2">
    <source>
        <dbReference type="Proteomes" id="UP000190897"/>
    </source>
</evidence>
<dbReference type="EMBL" id="FUZA01000007">
    <property type="protein sequence ID" value="SKC12550.1"/>
    <property type="molecule type" value="Genomic_DNA"/>
</dbReference>
<keyword evidence="2" id="KW-1185">Reference proteome</keyword>
<gene>
    <name evidence="1" type="ORF">SAMN05660293_04409</name>
</gene>
<reference evidence="2" key="1">
    <citation type="submission" date="2017-02" db="EMBL/GenBank/DDBJ databases">
        <authorList>
            <person name="Varghese N."/>
            <person name="Submissions S."/>
        </authorList>
    </citation>
    <scope>NUCLEOTIDE SEQUENCE [LARGE SCALE GENOMIC DNA]</scope>
    <source>
        <strain evidence="2">DSM 22270</strain>
    </source>
</reference>
<protein>
    <submittedName>
        <fullName evidence="1">Uncharacterized protein</fullName>
    </submittedName>
</protein>
<dbReference type="Proteomes" id="UP000190897">
    <property type="component" value="Unassembled WGS sequence"/>
</dbReference>
<evidence type="ECO:0000313" key="1">
    <source>
        <dbReference type="EMBL" id="SKC12550.1"/>
    </source>
</evidence>
<dbReference type="AlphaFoldDB" id="A0A1T5GW51"/>